<reference evidence="2 3" key="1">
    <citation type="submission" date="2017-11" db="EMBL/GenBank/DDBJ databases">
        <title>Infants hospitalized years apart are colonized by the same room-sourced microbial strains.</title>
        <authorList>
            <person name="Brooks B."/>
            <person name="Olm M.R."/>
            <person name="Firek B.A."/>
            <person name="Baker R."/>
            <person name="Thomas B.C."/>
            <person name="Morowitz M.J."/>
            <person name="Banfield J.F."/>
        </authorList>
    </citation>
    <scope>NUCLEOTIDE SEQUENCE [LARGE SCALE GENOMIC DNA]</scope>
    <source>
        <strain evidence="2">S2_009_000_R2_76</strain>
    </source>
</reference>
<evidence type="ECO:0000256" key="1">
    <source>
        <dbReference type="SAM" id="Phobius"/>
    </source>
</evidence>
<keyword evidence="1" id="KW-0472">Membrane</keyword>
<organism evidence="2 3">
    <name type="scientific">Pseudopedobacter saltans</name>
    <dbReference type="NCBI Taxonomy" id="151895"/>
    <lineage>
        <taxon>Bacteria</taxon>
        <taxon>Pseudomonadati</taxon>
        <taxon>Bacteroidota</taxon>
        <taxon>Sphingobacteriia</taxon>
        <taxon>Sphingobacteriales</taxon>
        <taxon>Sphingobacteriaceae</taxon>
        <taxon>Pseudopedobacter</taxon>
    </lineage>
</organism>
<feature type="non-terminal residue" evidence="2">
    <location>
        <position position="1"/>
    </location>
</feature>
<comment type="caution">
    <text evidence="2">The sequence shown here is derived from an EMBL/GenBank/DDBJ whole genome shotgun (WGS) entry which is preliminary data.</text>
</comment>
<gene>
    <name evidence="2" type="ORF">DI598_16580</name>
</gene>
<accession>A0A2W5EJK1</accession>
<feature type="transmembrane region" description="Helical" evidence="1">
    <location>
        <begin position="20"/>
        <end position="40"/>
    </location>
</feature>
<protein>
    <submittedName>
        <fullName evidence="2">Uncharacterized protein</fullName>
    </submittedName>
</protein>
<name>A0A2W5EJK1_9SPHI</name>
<evidence type="ECO:0000313" key="2">
    <source>
        <dbReference type="EMBL" id="PZP42753.1"/>
    </source>
</evidence>
<dbReference type="AlphaFoldDB" id="A0A2W5EJK1"/>
<proteinExistence type="predicted"/>
<keyword evidence="1" id="KW-1133">Transmembrane helix</keyword>
<evidence type="ECO:0000313" key="3">
    <source>
        <dbReference type="Proteomes" id="UP000249645"/>
    </source>
</evidence>
<keyword evidence="1" id="KW-0812">Transmembrane</keyword>
<dbReference type="EMBL" id="QFOI01000413">
    <property type="protein sequence ID" value="PZP42753.1"/>
    <property type="molecule type" value="Genomic_DNA"/>
</dbReference>
<sequence length="232" mass="26244">NRASYILEGKRNIVKTSISLQMVALAAFLFSLFSGGNVVIEQTNIPEKLAIIPITENNTAPVFSLGNTNIINEQEAKINKRHFVNSIDNKQNRKYQKNIAVTKTTQKGAEQLPEINGANRNTFVRLASYIQPNNHTETKWQTMEISNNKAVFVWNTKDLENGNGLIFEKLVRNINNRFPIERTAYQYAASVENGIATETYVTELQSSDYNFLLVKGKEKIYLAITPARELKS</sequence>
<dbReference type="Proteomes" id="UP000249645">
    <property type="component" value="Unassembled WGS sequence"/>
</dbReference>